<dbReference type="Pfam" id="PF02875">
    <property type="entry name" value="Mur_ligase_C"/>
    <property type="match status" value="1"/>
</dbReference>
<evidence type="ECO:0000256" key="6">
    <source>
        <dbReference type="ARBA" id="ARBA00023316"/>
    </source>
</evidence>
<comment type="subcellular location">
    <subcellularLocation>
        <location evidence="7 8">Cytoplasm</location>
    </subcellularLocation>
</comment>
<evidence type="ECO:0000259" key="11">
    <source>
        <dbReference type="Pfam" id="PF08245"/>
    </source>
</evidence>
<dbReference type="EC" id="6.3.2.13" evidence="7"/>
<keyword evidence="7 12" id="KW-0436">Ligase</keyword>
<dbReference type="InterPro" id="IPR036615">
    <property type="entry name" value="Mur_ligase_C_dom_sf"/>
</dbReference>
<reference evidence="12 13" key="1">
    <citation type="submission" date="2019-01" db="EMBL/GenBank/DDBJ databases">
        <title>Egibacter rhizosphaerae EGI 80759T.</title>
        <authorList>
            <person name="Chen D.-D."/>
            <person name="Tian Y."/>
            <person name="Jiao J.-Y."/>
            <person name="Zhang X.-T."/>
            <person name="Zhang Y.-G."/>
            <person name="Zhang Y."/>
            <person name="Xiao M."/>
            <person name="Shu W.-S."/>
            <person name="Li W.-J."/>
        </authorList>
    </citation>
    <scope>NUCLEOTIDE SEQUENCE [LARGE SCALE GENOMIC DNA]</scope>
    <source>
        <strain evidence="12 13">EGI 80759</strain>
    </source>
</reference>
<dbReference type="AlphaFoldDB" id="A0A411YAA9"/>
<keyword evidence="2 7" id="KW-0132">Cell division</keyword>
<evidence type="ECO:0000256" key="8">
    <source>
        <dbReference type="RuleBase" id="RU004135"/>
    </source>
</evidence>
<comment type="pathway">
    <text evidence="7 8">Cell wall biogenesis; peptidoglycan biosynthesis.</text>
</comment>
<evidence type="ECO:0000313" key="13">
    <source>
        <dbReference type="Proteomes" id="UP000291469"/>
    </source>
</evidence>
<accession>A0A411YAA9</accession>
<dbReference type="InterPro" id="IPR035911">
    <property type="entry name" value="MurE/MurF_N"/>
</dbReference>
<protein>
    <recommendedName>
        <fullName evidence="7">UDP-N-acetylmuramoyl-L-alanyl-D-glutamate--2,6-diaminopimelate ligase</fullName>
        <ecNumber evidence="7">6.3.2.13</ecNumber>
    </recommendedName>
    <alternativeName>
        <fullName evidence="7">Meso-A2pm-adding enzyme</fullName>
    </alternativeName>
    <alternativeName>
        <fullName evidence="7">Meso-diaminopimelate-adding enzyme</fullName>
    </alternativeName>
    <alternativeName>
        <fullName evidence="7">UDP-MurNAc-L-Ala-D-Glu:meso-diaminopimelate ligase</fullName>
    </alternativeName>
    <alternativeName>
        <fullName evidence="7">UDP-MurNAc-tripeptide synthetase</fullName>
    </alternativeName>
    <alternativeName>
        <fullName evidence="7">UDP-N-acetylmuramyl-tripeptide synthetase</fullName>
    </alternativeName>
</protein>
<feature type="binding site" evidence="7">
    <location>
        <position position="242"/>
    </location>
    <ligand>
        <name>UDP-N-acetyl-alpha-D-muramoyl-L-alanyl-D-glutamate</name>
        <dbReference type="ChEBI" id="CHEBI:83900"/>
    </ligand>
</feature>
<dbReference type="GO" id="GO:0009252">
    <property type="term" value="P:peptidoglycan biosynthetic process"/>
    <property type="evidence" value="ECO:0007669"/>
    <property type="project" value="UniProtKB-UniRule"/>
</dbReference>
<keyword evidence="13" id="KW-1185">Reference proteome</keyword>
<dbReference type="GO" id="GO:0051301">
    <property type="term" value="P:cell division"/>
    <property type="evidence" value="ECO:0007669"/>
    <property type="project" value="UniProtKB-KW"/>
</dbReference>
<comment type="catalytic activity">
    <reaction evidence="7">
        <text>UDP-N-acetyl-alpha-D-muramoyl-L-alanyl-D-glutamate + meso-2,6-diaminopimelate + ATP = UDP-N-acetyl-alpha-D-muramoyl-L-alanyl-gamma-D-glutamyl-meso-2,6-diaminopimelate + ADP + phosphate + H(+)</text>
        <dbReference type="Rhea" id="RHEA:23676"/>
        <dbReference type="ChEBI" id="CHEBI:15378"/>
        <dbReference type="ChEBI" id="CHEBI:30616"/>
        <dbReference type="ChEBI" id="CHEBI:43474"/>
        <dbReference type="ChEBI" id="CHEBI:57791"/>
        <dbReference type="ChEBI" id="CHEBI:83900"/>
        <dbReference type="ChEBI" id="CHEBI:83905"/>
        <dbReference type="ChEBI" id="CHEBI:456216"/>
        <dbReference type="EC" id="6.3.2.13"/>
    </reaction>
</comment>
<feature type="short sequence motif" description="Meso-diaminopimelate recognition motif" evidence="7">
    <location>
        <begin position="465"/>
        <end position="468"/>
    </location>
</feature>
<evidence type="ECO:0000259" key="9">
    <source>
        <dbReference type="Pfam" id="PF01225"/>
    </source>
</evidence>
<keyword evidence="7" id="KW-0460">Magnesium</keyword>
<dbReference type="SUPFAM" id="SSF53623">
    <property type="entry name" value="MurD-like peptide ligases, catalytic domain"/>
    <property type="match status" value="1"/>
</dbReference>
<evidence type="ECO:0000313" key="12">
    <source>
        <dbReference type="EMBL" id="QBI18136.1"/>
    </source>
</evidence>
<dbReference type="GO" id="GO:0005737">
    <property type="term" value="C:cytoplasm"/>
    <property type="evidence" value="ECO:0007669"/>
    <property type="project" value="UniProtKB-SubCell"/>
</dbReference>
<feature type="binding site" evidence="7">
    <location>
        <position position="518"/>
    </location>
    <ligand>
        <name>meso-2,6-diaminopimelate</name>
        <dbReference type="ChEBI" id="CHEBI:57791"/>
    </ligand>
</feature>
<feature type="modified residue" description="N6-carboxylysine" evidence="7">
    <location>
        <position position="282"/>
    </location>
</feature>
<dbReference type="GO" id="GO:0071555">
    <property type="term" value="P:cell wall organization"/>
    <property type="evidence" value="ECO:0007669"/>
    <property type="project" value="UniProtKB-KW"/>
</dbReference>
<dbReference type="InterPro" id="IPR036565">
    <property type="entry name" value="Mur-like_cat_sf"/>
</dbReference>
<evidence type="ECO:0000256" key="7">
    <source>
        <dbReference type="HAMAP-Rule" id="MF_00208"/>
    </source>
</evidence>
<dbReference type="Gene3D" id="3.40.1390.10">
    <property type="entry name" value="MurE/MurF, N-terminal domain"/>
    <property type="match status" value="1"/>
</dbReference>
<dbReference type="OrthoDB" id="9800958at2"/>
<feature type="binding site" evidence="7">
    <location>
        <begin position="465"/>
        <end position="468"/>
    </location>
    <ligand>
        <name>meso-2,6-diaminopimelate</name>
        <dbReference type="ChEBI" id="CHEBI:57791"/>
    </ligand>
</feature>
<dbReference type="InterPro" id="IPR000713">
    <property type="entry name" value="Mur_ligase_N"/>
</dbReference>
<dbReference type="Gene3D" id="3.90.190.20">
    <property type="entry name" value="Mur ligase, C-terminal domain"/>
    <property type="match status" value="1"/>
</dbReference>
<dbReference type="SUPFAM" id="SSF53244">
    <property type="entry name" value="MurD-like peptide ligases, peptide-binding domain"/>
    <property type="match status" value="1"/>
</dbReference>
<dbReference type="InterPro" id="IPR005761">
    <property type="entry name" value="UDP-N-AcMur-Glu-dNH2Pim_ligase"/>
</dbReference>
<dbReference type="GO" id="GO:0008765">
    <property type="term" value="F:UDP-N-acetylmuramoylalanyl-D-glutamate-2,6-diaminopimelate ligase activity"/>
    <property type="evidence" value="ECO:0007669"/>
    <property type="project" value="UniProtKB-UniRule"/>
</dbReference>
<evidence type="ECO:0000256" key="5">
    <source>
        <dbReference type="ARBA" id="ARBA00023306"/>
    </source>
</evidence>
<feature type="binding site" evidence="7">
    <location>
        <begin position="173"/>
        <end position="179"/>
    </location>
    <ligand>
        <name>ATP</name>
        <dbReference type="ChEBI" id="CHEBI:30616"/>
    </ligand>
</feature>
<dbReference type="PANTHER" id="PTHR23135">
    <property type="entry name" value="MUR LIGASE FAMILY MEMBER"/>
    <property type="match status" value="1"/>
</dbReference>
<comment type="similarity">
    <text evidence="1 7">Belongs to the MurCDEF family. MurE subfamily.</text>
</comment>
<keyword evidence="3 7" id="KW-0133">Cell shape</keyword>
<feature type="binding site" evidence="7">
    <location>
        <position position="522"/>
    </location>
    <ligand>
        <name>meso-2,6-diaminopimelate</name>
        <dbReference type="ChEBI" id="CHEBI:57791"/>
    </ligand>
</feature>
<feature type="binding site" evidence="7">
    <location>
        <position position="250"/>
    </location>
    <ligand>
        <name>UDP-N-acetyl-alpha-D-muramoyl-L-alanyl-D-glutamate</name>
        <dbReference type="ChEBI" id="CHEBI:83900"/>
    </ligand>
</feature>
<dbReference type="NCBIfam" id="TIGR01085">
    <property type="entry name" value="murE"/>
    <property type="match status" value="1"/>
</dbReference>
<dbReference type="NCBIfam" id="NF001126">
    <property type="entry name" value="PRK00139.1-4"/>
    <property type="match status" value="1"/>
</dbReference>
<evidence type="ECO:0000259" key="10">
    <source>
        <dbReference type="Pfam" id="PF02875"/>
    </source>
</evidence>
<name>A0A411YAA9_9ACTN</name>
<keyword evidence="4 7" id="KW-0573">Peptidoglycan synthesis</keyword>
<feature type="binding site" evidence="7">
    <location>
        <position position="95"/>
    </location>
    <ligand>
        <name>UDP-N-acetyl-alpha-D-muramoyl-L-alanyl-D-glutamate</name>
        <dbReference type="ChEBI" id="CHEBI:83900"/>
    </ligand>
</feature>
<dbReference type="InterPro" id="IPR013221">
    <property type="entry name" value="Mur_ligase_cen"/>
</dbReference>
<keyword evidence="7" id="KW-0963">Cytoplasm</keyword>
<evidence type="ECO:0000256" key="4">
    <source>
        <dbReference type="ARBA" id="ARBA00022984"/>
    </source>
</evidence>
<dbReference type="InterPro" id="IPR004101">
    <property type="entry name" value="Mur_ligase_C"/>
</dbReference>
<keyword evidence="7" id="KW-0067">ATP-binding</keyword>
<dbReference type="HAMAP" id="MF_00208">
    <property type="entry name" value="MurE"/>
    <property type="match status" value="1"/>
</dbReference>
<organism evidence="12 13">
    <name type="scientific">Egibacter rhizosphaerae</name>
    <dbReference type="NCBI Taxonomy" id="1670831"/>
    <lineage>
        <taxon>Bacteria</taxon>
        <taxon>Bacillati</taxon>
        <taxon>Actinomycetota</taxon>
        <taxon>Nitriliruptoria</taxon>
        <taxon>Egibacterales</taxon>
        <taxon>Egibacteraceae</taxon>
        <taxon>Egibacter</taxon>
    </lineage>
</organism>
<feature type="binding site" evidence="7">
    <location>
        <position position="441"/>
    </location>
    <ligand>
        <name>meso-2,6-diaminopimelate</name>
        <dbReference type="ChEBI" id="CHEBI:57791"/>
    </ligand>
</feature>
<comment type="cofactor">
    <cofactor evidence="7">
        <name>Mg(2+)</name>
        <dbReference type="ChEBI" id="CHEBI:18420"/>
    </cofactor>
</comment>
<feature type="domain" description="Mur ligase C-terminal" evidence="10">
    <location>
        <begin position="392"/>
        <end position="520"/>
    </location>
</feature>
<keyword evidence="7" id="KW-0547">Nucleotide-binding</keyword>
<dbReference type="Proteomes" id="UP000291469">
    <property type="component" value="Chromosome"/>
</dbReference>
<dbReference type="NCBIfam" id="NF001124">
    <property type="entry name" value="PRK00139.1-2"/>
    <property type="match status" value="1"/>
</dbReference>
<dbReference type="KEGG" id="erz:ER308_00145"/>
<dbReference type="GO" id="GO:0000287">
    <property type="term" value="F:magnesium ion binding"/>
    <property type="evidence" value="ECO:0007669"/>
    <property type="project" value="UniProtKB-UniRule"/>
</dbReference>
<feature type="domain" description="Mur ligase central" evidence="11">
    <location>
        <begin position="171"/>
        <end position="370"/>
    </location>
</feature>
<comment type="caution">
    <text evidence="7">Lacks conserved residue(s) required for the propagation of feature annotation.</text>
</comment>
<dbReference type="Gene3D" id="3.40.1190.10">
    <property type="entry name" value="Mur-like, catalytic domain"/>
    <property type="match status" value="1"/>
</dbReference>
<dbReference type="Pfam" id="PF08245">
    <property type="entry name" value="Mur_ligase_M"/>
    <property type="match status" value="1"/>
</dbReference>
<comment type="function">
    <text evidence="7">Catalyzes the addition of meso-diaminopimelic acid to the nucleotide precursor UDP-N-acetylmuramoyl-L-alanyl-D-glutamate (UMAG) in the biosynthesis of bacterial cell-wall peptidoglycan.</text>
</comment>
<feature type="binding site" evidence="7">
    <location>
        <begin position="215"/>
        <end position="216"/>
    </location>
    <ligand>
        <name>UDP-N-acetyl-alpha-D-muramoyl-L-alanyl-D-glutamate</name>
        <dbReference type="ChEBI" id="CHEBI:83900"/>
    </ligand>
</feature>
<dbReference type="GO" id="GO:0008360">
    <property type="term" value="P:regulation of cell shape"/>
    <property type="evidence" value="ECO:0007669"/>
    <property type="project" value="UniProtKB-KW"/>
</dbReference>
<dbReference type="EMBL" id="CP036402">
    <property type="protein sequence ID" value="QBI18136.1"/>
    <property type="molecule type" value="Genomic_DNA"/>
</dbReference>
<dbReference type="UniPathway" id="UPA00219"/>
<gene>
    <name evidence="7" type="primary">murE</name>
    <name evidence="12" type="ORF">ER308_00145</name>
</gene>
<evidence type="ECO:0000256" key="3">
    <source>
        <dbReference type="ARBA" id="ARBA00022960"/>
    </source>
</evidence>
<keyword evidence="5 7" id="KW-0131">Cell cycle</keyword>
<dbReference type="Pfam" id="PF01225">
    <property type="entry name" value="Mur_ligase"/>
    <property type="match status" value="1"/>
</dbReference>
<feature type="domain" description="Mur ligase N-terminal catalytic" evidence="9">
    <location>
        <begin position="91"/>
        <end position="157"/>
    </location>
</feature>
<dbReference type="PANTHER" id="PTHR23135:SF4">
    <property type="entry name" value="UDP-N-ACETYLMURAMOYL-L-ALANYL-D-GLUTAMATE--2,6-DIAMINOPIMELATE LIGASE MURE HOMOLOG, CHLOROPLASTIC"/>
    <property type="match status" value="1"/>
</dbReference>
<sequence>MTRATRVGATRVDVAAAAAADADVVGPDPAPRRALRGAVWIGSVRPQHASRPVPTERADPPVSAKLPALAELAARVGGEVVGDDRVTIGDLTHDSRQAGPGTAFACRPGATADGHEFAGRAVTQGTPALVVERVLDQPAPQLRVPSVADALGELAATVHGDPSHELRVLGITGTNGKTTTAYLLEAALVQAGCTPGLVGTVETRVRGHPVPGLRTTPEATDLQRLLRRMADDGVDSVAMEVSSHGLSLGRVRGTRFAAVGFTNLSQDHLDFHADMEAYYRAKAALFDPAYAPTGAVCVDDPYGRRLAEEATIPVVRVSRDAPEQVRASGVELRPDGTRFRAWLGEASFDVTLRLPGPFNVTNALLALAIADGAGVDPAAAALGIAGITGVAGRMERVDEGQPFSVLVDYAHTPDSVAGVLEAARAFAPGTVIGVLGCGGDRDRAKRPLMGRALVAGSDYAILTSDNPRSEDPRAILEAMAEGAREVAGHAWEIEPDRRAAIAKALEHAGPGDVVVIAGKGHEVGQEVEGVVAPFDDRAVAREILAGESPSCEERSGEGQ</sequence>
<evidence type="ECO:0000256" key="1">
    <source>
        <dbReference type="ARBA" id="ARBA00005898"/>
    </source>
</evidence>
<comment type="PTM">
    <text evidence="7">Carboxylation is probably crucial for Mg(2+) binding and, consequently, for the gamma-phosphate positioning of ATP.</text>
</comment>
<keyword evidence="6 7" id="KW-0961">Cell wall biogenesis/degradation</keyword>
<dbReference type="SUPFAM" id="SSF63418">
    <property type="entry name" value="MurE/MurF N-terminal domain"/>
    <property type="match status" value="1"/>
</dbReference>
<evidence type="ECO:0000256" key="2">
    <source>
        <dbReference type="ARBA" id="ARBA00022618"/>
    </source>
</evidence>
<dbReference type="GO" id="GO:0005524">
    <property type="term" value="F:ATP binding"/>
    <property type="evidence" value="ECO:0007669"/>
    <property type="project" value="UniProtKB-UniRule"/>
</dbReference>
<proteinExistence type="inferred from homology"/>